<comment type="function">
    <text evidence="13">In addition to polymerase activity, this DNA polymerase exhibits 5'-3' exonuclease activity.</text>
</comment>
<dbReference type="FunFam" id="1.10.150.20:FF:000003">
    <property type="entry name" value="DNA polymerase I"/>
    <property type="match status" value="1"/>
</dbReference>
<dbReference type="InterPro" id="IPR008918">
    <property type="entry name" value="HhH2"/>
</dbReference>
<dbReference type="InterPro" id="IPR036279">
    <property type="entry name" value="5-3_exonuclease_C_sf"/>
</dbReference>
<dbReference type="AlphaFoldDB" id="A0A832GP71"/>
<keyword evidence="7 13" id="KW-0227">DNA damage</keyword>
<dbReference type="Gene3D" id="3.30.70.370">
    <property type="match status" value="1"/>
</dbReference>
<keyword evidence="5 13" id="KW-0548">Nucleotidyltransferase</keyword>
<dbReference type="GO" id="GO:0003677">
    <property type="term" value="F:DNA binding"/>
    <property type="evidence" value="ECO:0007669"/>
    <property type="project" value="UniProtKB-UniRule"/>
</dbReference>
<dbReference type="NCBIfam" id="TIGR00593">
    <property type="entry name" value="pola"/>
    <property type="match status" value="1"/>
</dbReference>
<dbReference type="SMART" id="SM00482">
    <property type="entry name" value="POLAc"/>
    <property type="match status" value="1"/>
</dbReference>
<dbReference type="SUPFAM" id="SSF47807">
    <property type="entry name" value="5' to 3' exonuclease, C-terminal subdomain"/>
    <property type="match status" value="1"/>
</dbReference>
<feature type="domain" description="5'-3' exonuclease" evidence="14">
    <location>
        <begin position="9"/>
        <end position="265"/>
    </location>
</feature>
<dbReference type="SMART" id="SM00279">
    <property type="entry name" value="HhH2"/>
    <property type="match status" value="1"/>
</dbReference>
<dbReference type="InterPro" id="IPR018320">
    <property type="entry name" value="DNA_polymerase_1"/>
</dbReference>
<dbReference type="Gene3D" id="3.40.50.1010">
    <property type="entry name" value="5'-nuclease"/>
    <property type="match status" value="1"/>
</dbReference>
<name>A0A832GP71_9BACT</name>
<dbReference type="Pfam" id="PF01367">
    <property type="entry name" value="5_3_exonuc"/>
    <property type="match status" value="1"/>
</dbReference>
<comment type="caution">
    <text evidence="16">The sequence shown here is derived from an EMBL/GenBank/DDBJ whole genome shotgun (WGS) entry which is preliminary data.</text>
</comment>
<evidence type="ECO:0000259" key="15">
    <source>
        <dbReference type="SMART" id="SM00482"/>
    </source>
</evidence>
<dbReference type="SUPFAM" id="SSF88723">
    <property type="entry name" value="PIN domain-like"/>
    <property type="match status" value="1"/>
</dbReference>
<dbReference type="FunFam" id="1.10.150.20:FF:000002">
    <property type="entry name" value="DNA polymerase I"/>
    <property type="match status" value="1"/>
</dbReference>
<dbReference type="CDD" id="cd09859">
    <property type="entry name" value="PIN_53EXO"/>
    <property type="match status" value="1"/>
</dbReference>
<dbReference type="InterPro" id="IPR020045">
    <property type="entry name" value="DNA_polI_H3TH"/>
</dbReference>
<dbReference type="PRINTS" id="PR00868">
    <property type="entry name" value="DNAPOLI"/>
</dbReference>
<evidence type="ECO:0000256" key="13">
    <source>
        <dbReference type="RuleBase" id="RU004460"/>
    </source>
</evidence>
<protein>
    <recommendedName>
        <fullName evidence="3 12">DNA polymerase I</fullName>
        <ecNumber evidence="2 12">2.7.7.7</ecNumber>
    </recommendedName>
</protein>
<keyword evidence="13" id="KW-0540">Nuclease</keyword>
<evidence type="ECO:0000259" key="14">
    <source>
        <dbReference type="SMART" id="SM00475"/>
    </source>
</evidence>
<comment type="catalytic activity">
    <reaction evidence="11 13">
        <text>DNA(n) + a 2'-deoxyribonucleoside 5'-triphosphate = DNA(n+1) + diphosphate</text>
        <dbReference type="Rhea" id="RHEA:22508"/>
        <dbReference type="Rhea" id="RHEA-COMP:17339"/>
        <dbReference type="Rhea" id="RHEA-COMP:17340"/>
        <dbReference type="ChEBI" id="CHEBI:33019"/>
        <dbReference type="ChEBI" id="CHEBI:61560"/>
        <dbReference type="ChEBI" id="CHEBI:173112"/>
        <dbReference type="EC" id="2.7.7.7"/>
    </reaction>
</comment>
<dbReference type="SUPFAM" id="SSF53098">
    <property type="entry name" value="Ribonuclease H-like"/>
    <property type="match status" value="1"/>
</dbReference>
<keyword evidence="4 13" id="KW-0808">Transferase</keyword>
<dbReference type="EMBL" id="DSZU01000083">
    <property type="protein sequence ID" value="HGV55414.1"/>
    <property type="molecule type" value="Genomic_DNA"/>
</dbReference>
<evidence type="ECO:0000256" key="2">
    <source>
        <dbReference type="ARBA" id="ARBA00012417"/>
    </source>
</evidence>
<evidence type="ECO:0000256" key="12">
    <source>
        <dbReference type="NCBIfam" id="TIGR00593"/>
    </source>
</evidence>
<dbReference type="InterPro" id="IPR036397">
    <property type="entry name" value="RNaseH_sf"/>
</dbReference>
<dbReference type="InterPro" id="IPR019760">
    <property type="entry name" value="DNA-dir_DNA_pol_A_CS"/>
</dbReference>
<evidence type="ECO:0000256" key="5">
    <source>
        <dbReference type="ARBA" id="ARBA00022695"/>
    </source>
</evidence>
<keyword evidence="9 13" id="KW-0238">DNA-binding</keyword>
<accession>A0A832GP71</accession>
<evidence type="ECO:0000313" key="16">
    <source>
        <dbReference type="EMBL" id="HGV55414.1"/>
    </source>
</evidence>
<proteinExistence type="inferred from homology"/>
<organism evidence="16">
    <name type="scientific">Caldimicrobium thiodismutans</name>
    <dbReference type="NCBI Taxonomy" id="1653476"/>
    <lineage>
        <taxon>Bacteria</taxon>
        <taxon>Pseudomonadati</taxon>
        <taxon>Thermodesulfobacteriota</taxon>
        <taxon>Thermodesulfobacteria</taxon>
        <taxon>Thermodesulfobacteriales</taxon>
        <taxon>Thermodesulfobacteriaceae</taxon>
        <taxon>Caldimicrobium</taxon>
    </lineage>
</organism>
<evidence type="ECO:0000256" key="11">
    <source>
        <dbReference type="ARBA" id="ARBA00049244"/>
    </source>
</evidence>
<dbReference type="SMART" id="SM00475">
    <property type="entry name" value="53EXOc"/>
    <property type="match status" value="1"/>
</dbReference>
<keyword evidence="6 13" id="KW-0235">DNA replication</keyword>
<evidence type="ECO:0000256" key="1">
    <source>
        <dbReference type="ARBA" id="ARBA00007705"/>
    </source>
</evidence>
<dbReference type="GO" id="GO:0006302">
    <property type="term" value="P:double-strand break repair"/>
    <property type="evidence" value="ECO:0007669"/>
    <property type="project" value="TreeGrafter"/>
</dbReference>
<feature type="domain" description="DNA-directed DNA polymerase family A palm" evidence="15">
    <location>
        <begin position="617"/>
        <end position="823"/>
    </location>
</feature>
<dbReference type="InterPro" id="IPR029060">
    <property type="entry name" value="PIN-like_dom_sf"/>
</dbReference>
<dbReference type="CDD" id="cd09898">
    <property type="entry name" value="H3TH_53EXO"/>
    <property type="match status" value="1"/>
</dbReference>
<comment type="similarity">
    <text evidence="1 13">Belongs to the DNA polymerase type-A family.</text>
</comment>
<evidence type="ECO:0000256" key="8">
    <source>
        <dbReference type="ARBA" id="ARBA00022932"/>
    </source>
</evidence>
<keyword evidence="13" id="KW-0269">Exonuclease</keyword>
<dbReference type="GO" id="GO:0006261">
    <property type="term" value="P:DNA-templated DNA replication"/>
    <property type="evidence" value="ECO:0007669"/>
    <property type="project" value="UniProtKB-UniRule"/>
</dbReference>
<sequence>MPHKEDLSPRALLIDGSSFIYRAYFAIPGYLATSKGLPTKAIFGVTQMLLKILKEWDPKIIVWFMDEKGPTFRHLKYEEYKATRPAMPEDLQIQIPYIKKIVTSLGIPLVSAEGFEADDLIATFIKTFDVSVLMIAPDKDLLSLISERVTAYDPVRETFMDLDTFKKKYGFAPSAFPHFRSLAGDVSDNIKGVPGIGEKTAGDLIRTYGSIENLYQNLERISPPKLRENLKKYRERVFENLELMKLREDAPLPSQELSFYQRREPNYRELKLLFKELEFRKILKEFSFPELKPTPKLITLSPKECIDLLKNKKDLPIGFFYVREEKGLFGHNLSKAFLALTPEEIIETTVEPPLLSELKERETYLLDYKNFLKDFQVKLNQAFDLRLASYLLNPSFKTYELSALSAEYLDFTINEAPKKGESQKVKEYSALCATGLYLLGQELKTRLEREGLIEWHKRVEVPLSYVLYLMERHGILIDLDYVKELNQSFLKRIKDLEGKLFELAQEPFNPRSSQEVGRILFEKLKLPRLKKTPKSDLPSTDAEVLEELSDYHPIVPLLLQYRTLYKLKSTYLEVFLKEVSPLTHRLHTEFNQTGTATGRLSSQKPNLQNIPVKGEEGLAIRRAFIAEEGKVIMSLDYSQIELRVLAHFSGDENLSRAFAEEKDIHTFTACEVFGVSPEKVTPEMRRIAKVINFGLAYGMSPYGLSKELKIDVTSAEAYIKKYFTRYPGVKRYIEETIALAKEKGYVTTLAGRKRFIPEILSPNRAVRELGQRMAVNTPIQGSAADLIKAAMVALQEALEREGYQSKIILQVHDELLLEVPQEEIEEIMSLAKEIMENPFPRLGLDLKFSVPIKVNISYGKSWADCK</sequence>
<dbReference type="Gene3D" id="1.20.1060.10">
    <property type="entry name" value="Taq DNA Polymerase, Chain T, domain 4"/>
    <property type="match status" value="1"/>
</dbReference>
<dbReference type="PROSITE" id="PS00447">
    <property type="entry name" value="DNA_POLYMERASE_A"/>
    <property type="match status" value="1"/>
</dbReference>
<reference evidence="16" key="1">
    <citation type="journal article" date="2020" name="mSystems">
        <title>Genome- and Community-Level Interaction Insights into Carbon Utilization and Element Cycling Functions of Hydrothermarchaeota in Hydrothermal Sediment.</title>
        <authorList>
            <person name="Zhou Z."/>
            <person name="Liu Y."/>
            <person name="Xu W."/>
            <person name="Pan J."/>
            <person name="Luo Z.H."/>
            <person name="Li M."/>
        </authorList>
    </citation>
    <scope>NUCLEOTIDE SEQUENCE [LARGE SCALE GENOMIC DNA]</scope>
    <source>
        <strain evidence="16">SpSt-605</strain>
    </source>
</reference>
<keyword evidence="8 13" id="KW-0239">DNA-directed DNA polymerase</keyword>
<dbReference type="PANTHER" id="PTHR10133">
    <property type="entry name" value="DNA POLYMERASE I"/>
    <property type="match status" value="1"/>
</dbReference>
<dbReference type="InterPro" id="IPR002298">
    <property type="entry name" value="DNA_polymerase_A"/>
</dbReference>
<dbReference type="Pfam" id="PF02739">
    <property type="entry name" value="5_3_exonuc_N"/>
    <property type="match status" value="1"/>
</dbReference>
<dbReference type="SUPFAM" id="SSF56672">
    <property type="entry name" value="DNA/RNA polymerases"/>
    <property type="match status" value="1"/>
</dbReference>
<dbReference type="Gene3D" id="1.10.150.20">
    <property type="entry name" value="5' to 3' exonuclease, C-terminal subdomain"/>
    <property type="match status" value="2"/>
</dbReference>
<evidence type="ECO:0000256" key="9">
    <source>
        <dbReference type="ARBA" id="ARBA00023125"/>
    </source>
</evidence>
<evidence type="ECO:0000256" key="4">
    <source>
        <dbReference type="ARBA" id="ARBA00022679"/>
    </source>
</evidence>
<dbReference type="Gene3D" id="3.30.420.10">
    <property type="entry name" value="Ribonuclease H-like superfamily/Ribonuclease H"/>
    <property type="match status" value="1"/>
</dbReference>
<dbReference type="NCBIfam" id="NF004397">
    <property type="entry name" value="PRK05755.1"/>
    <property type="match status" value="1"/>
</dbReference>
<keyword evidence="10 13" id="KW-0234">DNA repair</keyword>
<dbReference type="PANTHER" id="PTHR10133:SF27">
    <property type="entry name" value="DNA POLYMERASE NU"/>
    <property type="match status" value="1"/>
</dbReference>
<evidence type="ECO:0000256" key="6">
    <source>
        <dbReference type="ARBA" id="ARBA00022705"/>
    </source>
</evidence>
<dbReference type="FunFam" id="1.20.1060.10:FF:000001">
    <property type="entry name" value="DNA polymerase I"/>
    <property type="match status" value="1"/>
</dbReference>
<dbReference type="GO" id="GO:0008409">
    <property type="term" value="F:5'-3' exonuclease activity"/>
    <property type="evidence" value="ECO:0007669"/>
    <property type="project" value="UniProtKB-UniRule"/>
</dbReference>
<evidence type="ECO:0000256" key="7">
    <source>
        <dbReference type="ARBA" id="ARBA00022763"/>
    </source>
</evidence>
<dbReference type="InterPro" id="IPR001098">
    <property type="entry name" value="DNA-dir_DNA_pol_A_palm_dom"/>
</dbReference>
<evidence type="ECO:0000256" key="3">
    <source>
        <dbReference type="ARBA" id="ARBA00020311"/>
    </source>
</evidence>
<dbReference type="InterPro" id="IPR002421">
    <property type="entry name" value="5-3_exonuclease"/>
</dbReference>
<dbReference type="InterPro" id="IPR012337">
    <property type="entry name" value="RNaseH-like_sf"/>
</dbReference>
<dbReference type="EC" id="2.7.7.7" evidence="2 12"/>
<dbReference type="InterPro" id="IPR020046">
    <property type="entry name" value="5-3_exonucl_a-hlix_arch_N"/>
</dbReference>
<dbReference type="Pfam" id="PF00476">
    <property type="entry name" value="DNA_pol_A"/>
    <property type="match status" value="1"/>
</dbReference>
<dbReference type="GO" id="GO:0003887">
    <property type="term" value="F:DNA-directed DNA polymerase activity"/>
    <property type="evidence" value="ECO:0007669"/>
    <property type="project" value="UniProtKB-UniRule"/>
</dbReference>
<dbReference type="InterPro" id="IPR043502">
    <property type="entry name" value="DNA/RNA_pol_sf"/>
</dbReference>
<keyword evidence="13" id="KW-0378">Hydrolase</keyword>
<dbReference type="CDD" id="cd08637">
    <property type="entry name" value="DNA_pol_A_pol_I_C"/>
    <property type="match status" value="1"/>
</dbReference>
<evidence type="ECO:0000256" key="10">
    <source>
        <dbReference type="ARBA" id="ARBA00023204"/>
    </source>
</evidence>
<gene>
    <name evidence="13 16" type="primary">polA</name>
    <name evidence="16" type="ORF">ENT73_04940</name>
</gene>